<organism evidence="3">
    <name type="scientific">Naegleria gruberi</name>
    <name type="common">Amoeba</name>
    <dbReference type="NCBI Taxonomy" id="5762"/>
    <lineage>
        <taxon>Eukaryota</taxon>
        <taxon>Discoba</taxon>
        <taxon>Heterolobosea</taxon>
        <taxon>Tetramitia</taxon>
        <taxon>Eutetramitia</taxon>
        <taxon>Vahlkampfiidae</taxon>
        <taxon>Naegleria</taxon>
    </lineage>
</organism>
<dbReference type="Proteomes" id="UP000006671">
    <property type="component" value="Unassembled WGS sequence"/>
</dbReference>
<dbReference type="Gene3D" id="1.10.8.10">
    <property type="entry name" value="DNA helicase RuvA subunit, C-terminal domain"/>
    <property type="match status" value="1"/>
</dbReference>
<sequence length="336" mass="38219">MEQQAEEQVIIKLYLSKEHIRRFTIPKIASYEDLKSRIIQFYDEVGQTINPSEDLDLQYCDDDNEWTVLRNEDDWYCCKAICPTNIKIRKPSMWMKAQFTYKSGQQAVIQSFNKEKKYLVEKSKQIFSQVNEEFQKLSSNQEVKKLESTMSHAVNDFIETVTPLLQTATNTTCEFISSVENSLKTSASSSEPQLIRTDDVVEEPIDEEEEQLIAQQTVQPTVQGDTMEKSGYVWVLADNEKTQVVAQQQAEPVVETPVVEEPAVIETPEVVEPVAEEQPAAVVETIPEPVVETPVQFAEQMKMLSLMGFTDVQKNIELLTKHNGNLSLVVDALLAM</sequence>
<name>D2VL54_NAEGR</name>
<dbReference type="SMART" id="SM00666">
    <property type="entry name" value="PB1"/>
    <property type="match status" value="1"/>
</dbReference>
<dbReference type="AlphaFoldDB" id="D2VL54"/>
<dbReference type="GeneID" id="8863118"/>
<dbReference type="InterPro" id="IPR009060">
    <property type="entry name" value="UBA-like_sf"/>
</dbReference>
<protein>
    <recommendedName>
        <fullName evidence="1">PB1 domain-containing protein</fullName>
    </recommendedName>
</protein>
<dbReference type="KEGG" id="ngr:NAEGRDRAFT_58570"/>
<dbReference type="SUPFAM" id="SSF54277">
    <property type="entry name" value="CAD &amp; PB1 domains"/>
    <property type="match status" value="1"/>
</dbReference>
<dbReference type="VEuPathDB" id="AmoebaDB:NAEGRDRAFT_58570"/>
<dbReference type="RefSeq" id="XP_002675226.1">
    <property type="nucleotide sequence ID" value="XM_002675180.1"/>
</dbReference>
<dbReference type="SUPFAM" id="SSF46934">
    <property type="entry name" value="UBA-like"/>
    <property type="match status" value="1"/>
</dbReference>
<evidence type="ECO:0000313" key="3">
    <source>
        <dbReference type="Proteomes" id="UP000006671"/>
    </source>
</evidence>
<evidence type="ECO:0000313" key="2">
    <source>
        <dbReference type="EMBL" id="EFC42482.1"/>
    </source>
</evidence>
<dbReference type="InParanoid" id="D2VL54"/>
<dbReference type="CDD" id="cd05992">
    <property type="entry name" value="PB1"/>
    <property type="match status" value="1"/>
</dbReference>
<dbReference type="CDD" id="cd14319">
    <property type="entry name" value="UBA_NBR1"/>
    <property type="match status" value="1"/>
</dbReference>
<dbReference type="PROSITE" id="PS51745">
    <property type="entry name" value="PB1"/>
    <property type="match status" value="1"/>
</dbReference>
<accession>D2VL54</accession>
<gene>
    <name evidence="2" type="ORF">NAEGRDRAFT_58570</name>
</gene>
<dbReference type="OMA" id="YCCKAIC"/>
<dbReference type="InterPro" id="IPR000270">
    <property type="entry name" value="PB1_dom"/>
</dbReference>
<keyword evidence="3" id="KW-1185">Reference proteome</keyword>
<feature type="domain" description="PB1" evidence="1">
    <location>
        <begin position="8"/>
        <end position="91"/>
    </location>
</feature>
<dbReference type="EMBL" id="GG738879">
    <property type="protein sequence ID" value="EFC42482.1"/>
    <property type="molecule type" value="Genomic_DNA"/>
</dbReference>
<evidence type="ECO:0000259" key="1">
    <source>
        <dbReference type="PROSITE" id="PS51745"/>
    </source>
</evidence>
<dbReference type="InterPro" id="IPR053793">
    <property type="entry name" value="PB1-like"/>
</dbReference>
<dbReference type="Gene3D" id="3.10.20.90">
    <property type="entry name" value="Phosphatidylinositol 3-kinase Catalytic Subunit, Chain A, domain 1"/>
    <property type="match status" value="1"/>
</dbReference>
<dbReference type="OrthoDB" id="661148at2759"/>
<proteinExistence type="predicted"/>
<reference evidence="2 3" key="1">
    <citation type="journal article" date="2010" name="Cell">
        <title>The genome of Naegleria gruberi illuminates early eukaryotic versatility.</title>
        <authorList>
            <person name="Fritz-Laylin L.K."/>
            <person name="Prochnik S.E."/>
            <person name="Ginger M.L."/>
            <person name="Dacks J.B."/>
            <person name="Carpenter M.L."/>
            <person name="Field M.C."/>
            <person name="Kuo A."/>
            <person name="Paredez A."/>
            <person name="Chapman J."/>
            <person name="Pham J."/>
            <person name="Shu S."/>
            <person name="Neupane R."/>
            <person name="Cipriano M."/>
            <person name="Mancuso J."/>
            <person name="Tu H."/>
            <person name="Salamov A."/>
            <person name="Lindquist E."/>
            <person name="Shapiro H."/>
            <person name="Lucas S."/>
            <person name="Grigoriev I.V."/>
            <person name="Cande W.Z."/>
            <person name="Fulton C."/>
            <person name="Rokhsar D.S."/>
            <person name="Dawson S.C."/>
        </authorList>
    </citation>
    <scope>NUCLEOTIDE SEQUENCE [LARGE SCALE GENOMIC DNA]</scope>
    <source>
        <strain evidence="2 3">NEG-M</strain>
    </source>
</reference>